<protein>
    <submittedName>
        <fullName evidence="2">Uncharacterized protein</fullName>
    </submittedName>
</protein>
<dbReference type="Proteomes" id="UP001189429">
    <property type="component" value="Unassembled WGS sequence"/>
</dbReference>
<sequence>MAPEFQAAVVAALAQVGLINPQHLAGTADTASGELAGKLSIAKDGLLKRTFRCAEVVSAAKRAKTSAIASSQLFDASQSSQVPSALAAGSLISLLGLEASAGAVASALTAGSVVVDFNDKVEKAAVRDLPYHLRPHPALFQLLVAADKSAQEAVPARKAYTYVDQTHKGVFPCWMGSEAVGGHTLMPSDFDGDPNADIASLGAMGGAFKGALETAWRSPGTTAAWYSGVQSGAGTVATGQMTWPMVLVQADQMHKLEEKERIPGNLPGQSIASRAEWGDPTFFDLVATFSDVDMQVFETTKTRLLQTGLSRRQKLGRGAERIMSKAAQAAKALAKQQVHLEASTGAMSRSGGKGGGKGGGKERAGKHNRRETFSSNGQRQIIGNKKDEGSQRWGW</sequence>
<evidence type="ECO:0000313" key="3">
    <source>
        <dbReference type="Proteomes" id="UP001189429"/>
    </source>
</evidence>
<name>A0ABN9XY58_9DINO</name>
<gene>
    <name evidence="2" type="ORF">PCOR1329_LOCUS79595</name>
</gene>
<feature type="compositionally biased region" description="Basic and acidic residues" evidence="1">
    <location>
        <begin position="384"/>
        <end position="395"/>
    </location>
</feature>
<evidence type="ECO:0000313" key="2">
    <source>
        <dbReference type="EMBL" id="CAK0903235.1"/>
    </source>
</evidence>
<feature type="region of interest" description="Disordered" evidence="1">
    <location>
        <begin position="340"/>
        <end position="395"/>
    </location>
</feature>
<organism evidence="2 3">
    <name type="scientific">Prorocentrum cordatum</name>
    <dbReference type="NCBI Taxonomy" id="2364126"/>
    <lineage>
        <taxon>Eukaryota</taxon>
        <taxon>Sar</taxon>
        <taxon>Alveolata</taxon>
        <taxon>Dinophyceae</taxon>
        <taxon>Prorocentrales</taxon>
        <taxon>Prorocentraceae</taxon>
        <taxon>Prorocentrum</taxon>
    </lineage>
</organism>
<dbReference type="EMBL" id="CAUYUJ010021186">
    <property type="protein sequence ID" value="CAK0903235.1"/>
    <property type="molecule type" value="Genomic_DNA"/>
</dbReference>
<proteinExistence type="predicted"/>
<keyword evidence="3" id="KW-1185">Reference proteome</keyword>
<comment type="caution">
    <text evidence="2">The sequence shown here is derived from an EMBL/GenBank/DDBJ whole genome shotgun (WGS) entry which is preliminary data.</text>
</comment>
<reference evidence="2" key="1">
    <citation type="submission" date="2023-10" db="EMBL/GenBank/DDBJ databases">
        <authorList>
            <person name="Chen Y."/>
            <person name="Shah S."/>
            <person name="Dougan E. K."/>
            <person name="Thang M."/>
            <person name="Chan C."/>
        </authorList>
    </citation>
    <scope>NUCLEOTIDE SEQUENCE [LARGE SCALE GENOMIC DNA]</scope>
</reference>
<evidence type="ECO:0000256" key="1">
    <source>
        <dbReference type="SAM" id="MobiDB-lite"/>
    </source>
</evidence>
<accession>A0ABN9XY58</accession>